<sequence length="59" mass="6448">MINMPAPQHHATVLVPILILSTQPSSMLLLLPLLLWIVPPPTEACDAHCFTSVTLASRF</sequence>
<accession>A0A0S1MKL7</accession>
<feature type="signal peptide" evidence="1">
    <location>
        <begin position="1"/>
        <end position="44"/>
    </location>
</feature>
<dbReference type="AlphaFoldDB" id="A0A0S1MKL7"/>
<proteinExistence type="evidence at transcript level"/>
<keyword evidence="1" id="KW-0732">Signal</keyword>
<dbReference type="EMBL" id="KT247330">
    <property type="protein sequence ID" value="ALL41419.1"/>
    <property type="molecule type" value="mRNA"/>
</dbReference>
<organism evidence="2">
    <name type="scientific">Phakopsora pachyrhizi</name>
    <name type="common">Asian soybean rust disease fungus</name>
    <dbReference type="NCBI Taxonomy" id="170000"/>
    <lineage>
        <taxon>Eukaryota</taxon>
        <taxon>Fungi</taxon>
        <taxon>Dikarya</taxon>
        <taxon>Basidiomycota</taxon>
        <taxon>Pucciniomycotina</taxon>
        <taxon>Pucciniomycetes</taxon>
        <taxon>Pucciniales</taxon>
        <taxon>Phakopsoraceae</taxon>
        <taxon>Phakopsora</taxon>
    </lineage>
</organism>
<evidence type="ECO:0000256" key="1">
    <source>
        <dbReference type="SAM" id="SignalP"/>
    </source>
</evidence>
<evidence type="ECO:0000313" key="2">
    <source>
        <dbReference type="EMBL" id="ALL41419.1"/>
    </source>
</evidence>
<protein>
    <submittedName>
        <fullName evidence="2">Uncharacterized protein</fullName>
    </submittedName>
</protein>
<feature type="chain" id="PRO_5006589048" evidence="1">
    <location>
        <begin position="45"/>
        <end position="59"/>
    </location>
</feature>
<reference evidence="2" key="1">
    <citation type="submission" date="2015-07" db="EMBL/GenBank/DDBJ databases">
        <title>Elucidating the P. pachyrhizi secretome and potential effectors.</title>
        <authorList>
            <person name="de Carvalho M.C.C.G."/>
            <person name="Nascimento L.C."/>
            <person name="Darben L.M."/>
            <person name="Polizel-Podanosqui A.M."/>
            <person name="Lopes-Caitar V.S."/>
            <person name="Rocha C.S."/>
            <person name="Qi M."/>
            <person name="Carazolle M."/>
            <person name="Kuwahara M.K."/>
            <person name="Pereira G.A.G."/>
            <person name="Abdelnoor R.V."/>
            <person name="Whitham S.A."/>
            <person name="Marcelino-Guimaraes F.C."/>
        </authorList>
    </citation>
    <scope>NUCLEOTIDE SEQUENCE</scope>
</reference>
<name>A0A0S1MKL7_PHAPC</name>